<dbReference type="Proteomes" id="UP000285310">
    <property type="component" value="Unassembled WGS sequence"/>
</dbReference>
<sequence>MKIDAPCPECGENPVDQLDLIDGQIWICPGCGYQEITAGVDIEAQLDVLADQDPELAAGWREALGI</sequence>
<organism evidence="1 2">
    <name type="scientific">Salinisphaera japonica YTM-1</name>
    <dbReference type="NCBI Taxonomy" id="1209778"/>
    <lineage>
        <taxon>Bacteria</taxon>
        <taxon>Pseudomonadati</taxon>
        <taxon>Pseudomonadota</taxon>
        <taxon>Gammaproteobacteria</taxon>
        <taxon>Salinisphaerales</taxon>
        <taxon>Salinisphaeraceae</taxon>
        <taxon>Salinisphaera</taxon>
    </lineage>
</organism>
<name>A0A423PF02_9GAMM</name>
<dbReference type="AlphaFoldDB" id="A0A423PF02"/>
<protein>
    <recommendedName>
        <fullName evidence="3">Transcription factor zinc-finger domain-containing protein</fullName>
    </recommendedName>
</protein>
<comment type="caution">
    <text evidence="1">The sequence shown here is derived from an EMBL/GenBank/DDBJ whole genome shotgun (WGS) entry which is preliminary data.</text>
</comment>
<dbReference type="EMBL" id="AYKG01000068">
    <property type="protein sequence ID" value="ROO24167.1"/>
    <property type="molecule type" value="Genomic_DNA"/>
</dbReference>
<evidence type="ECO:0008006" key="3">
    <source>
        <dbReference type="Google" id="ProtNLM"/>
    </source>
</evidence>
<accession>A0A423PF02</accession>
<proteinExistence type="predicted"/>
<evidence type="ECO:0000313" key="2">
    <source>
        <dbReference type="Proteomes" id="UP000285310"/>
    </source>
</evidence>
<evidence type="ECO:0000313" key="1">
    <source>
        <dbReference type="EMBL" id="ROO24167.1"/>
    </source>
</evidence>
<dbReference type="InParanoid" id="A0A423PF02"/>
<reference evidence="1 2" key="1">
    <citation type="submission" date="2013-10" db="EMBL/GenBank/DDBJ databases">
        <title>Salinisphaera japonica YTM-1 Genome Sequencing.</title>
        <authorList>
            <person name="Lai Q."/>
            <person name="Li C."/>
            <person name="Shao Z."/>
        </authorList>
    </citation>
    <scope>NUCLEOTIDE SEQUENCE [LARGE SCALE GENOMIC DNA]</scope>
    <source>
        <strain evidence="1 2">YTM-1</strain>
    </source>
</reference>
<keyword evidence="2" id="KW-1185">Reference proteome</keyword>
<gene>
    <name evidence="1" type="ORF">SAJA_14855</name>
</gene>